<evidence type="ECO:0000256" key="7">
    <source>
        <dbReference type="ARBA" id="ARBA00023170"/>
    </source>
</evidence>
<dbReference type="SMART" id="SM01381">
    <property type="entry name" value="7TM_GPCR_Srsx"/>
    <property type="match status" value="1"/>
</dbReference>
<dbReference type="InterPro" id="IPR000276">
    <property type="entry name" value="GPCR_Rhodpsn"/>
</dbReference>
<keyword evidence="5 9" id="KW-0297">G-protein coupled receptor</keyword>
<keyword evidence="7 9" id="KW-0675">Receptor</keyword>
<evidence type="ECO:0000313" key="12">
    <source>
        <dbReference type="EnsemblMetazoa" id="PPA05312.1"/>
    </source>
</evidence>
<evidence type="ECO:0000256" key="8">
    <source>
        <dbReference type="ARBA" id="ARBA00023224"/>
    </source>
</evidence>
<dbReference type="Pfam" id="PF00001">
    <property type="entry name" value="7tm_1"/>
    <property type="match status" value="1"/>
</dbReference>
<dbReference type="PROSITE" id="PS50262">
    <property type="entry name" value="G_PROTEIN_RECEP_F1_2"/>
    <property type="match status" value="1"/>
</dbReference>
<dbReference type="GO" id="GO:0043025">
    <property type="term" value="C:neuronal cell body"/>
    <property type="evidence" value="ECO:0007669"/>
    <property type="project" value="EnsemblMetazoa"/>
</dbReference>
<sequence length="504" mass="56577">MNISQTMILDYDGPTILIDQPVLLSTTQSTQQCDVFYEEYPDPSSSIYSIVPFALFYSTIFVLGLAGNFAIIYVTLKHRTLQTVQNMFILNLAASDIIVCLLSLPITPVTNIYKNWFFGSVLCRLIPWVQGVSIFICTFSLGAIAVDRYILVVHPHTPPLSKQGALYVTVILWSLSIIVTIPYAVYMYVETYEGICGCFCTEKWPNPTSRRVYTMVVMIGQFVLPFIVMAFCYATIFSRLRNRAKVKLRKMDACSHALESAQPSVSPLPNKNGTGGTELRTQLIDRNGKGGGRHRILAQTRRTTMILASMVVMFGLTWLPHNVVSIIIEYDDSRTIFSWYDHDVSYLINLFTHSIAMMNNIANPVLYAWLNPTFRQLVIETCFGRKPRRNVAVEQKFVRMKDEGSAIMDSLRSMVAKSECTTRLTSRAQSPDRKEMANGDDFIDAISVVEAKALNGSLRHASPEQEQLAVSDRSSPVESIPSDPEPSEKPGGNLIYLEETDAFV</sequence>
<dbReference type="InterPro" id="IPR000611">
    <property type="entry name" value="NPY_rcpt"/>
</dbReference>
<keyword evidence="13" id="KW-1185">Reference proteome</keyword>
<feature type="transmembrane region" description="Helical" evidence="11">
    <location>
        <begin position="164"/>
        <end position="185"/>
    </location>
</feature>
<dbReference type="InterPro" id="IPR017452">
    <property type="entry name" value="GPCR_Rhodpsn_7TM"/>
</dbReference>
<dbReference type="GO" id="GO:0042923">
    <property type="term" value="F:neuropeptide binding"/>
    <property type="evidence" value="ECO:0000318"/>
    <property type="project" value="GO_Central"/>
</dbReference>
<dbReference type="SUPFAM" id="SSF81321">
    <property type="entry name" value="Family A G protein-coupled receptor-like"/>
    <property type="match status" value="1"/>
</dbReference>
<dbReference type="CDD" id="cd15203">
    <property type="entry name" value="7tmA_NPYR-like"/>
    <property type="match status" value="1"/>
</dbReference>
<keyword evidence="6 11" id="KW-0472">Membrane</keyword>
<evidence type="ECO:0000313" key="13">
    <source>
        <dbReference type="Proteomes" id="UP000005239"/>
    </source>
</evidence>
<dbReference type="GO" id="GO:0050709">
    <property type="term" value="P:negative regulation of protein secretion"/>
    <property type="evidence" value="ECO:0007669"/>
    <property type="project" value="EnsemblMetazoa"/>
</dbReference>
<dbReference type="Gene3D" id="1.20.1070.10">
    <property type="entry name" value="Rhodopsin 7-helix transmembrane proteins"/>
    <property type="match status" value="1"/>
</dbReference>
<dbReference type="GO" id="GO:0043005">
    <property type="term" value="C:neuron projection"/>
    <property type="evidence" value="ECO:0000318"/>
    <property type="project" value="GO_Central"/>
</dbReference>
<gene>
    <name evidence="12" type="primary">WBGene00094866</name>
</gene>
<dbReference type="GO" id="GO:0030424">
    <property type="term" value="C:axon"/>
    <property type="evidence" value="ECO:0007669"/>
    <property type="project" value="EnsemblMetazoa"/>
</dbReference>
<dbReference type="GO" id="GO:0007186">
    <property type="term" value="P:G protein-coupled receptor signaling pathway"/>
    <property type="evidence" value="ECO:0000318"/>
    <property type="project" value="GO_Central"/>
</dbReference>
<dbReference type="GO" id="GO:0007631">
    <property type="term" value="P:feeding behavior"/>
    <property type="evidence" value="ECO:0007669"/>
    <property type="project" value="EnsemblMetazoa"/>
</dbReference>
<evidence type="ECO:0000256" key="1">
    <source>
        <dbReference type="ARBA" id="ARBA00004141"/>
    </source>
</evidence>
<comment type="subcellular location">
    <subcellularLocation>
        <location evidence="1">Membrane</location>
        <topology evidence="1">Multi-pass membrane protein</topology>
    </subcellularLocation>
</comment>
<dbReference type="GO" id="GO:0043052">
    <property type="term" value="P:thermotaxis"/>
    <property type="evidence" value="ECO:0007669"/>
    <property type="project" value="EnsemblMetazoa"/>
</dbReference>
<comment type="similarity">
    <text evidence="2 9">Belongs to the G-protein coupled receptor 1 family.</text>
</comment>
<dbReference type="PANTHER" id="PTHR24235">
    <property type="entry name" value="NEUROPEPTIDE Y RECEPTOR"/>
    <property type="match status" value="1"/>
</dbReference>
<dbReference type="Proteomes" id="UP000005239">
    <property type="component" value="Unassembled WGS sequence"/>
</dbReference>
<dbReference type="GO" id="GO:0004983">
    <property type="term" value="F:neuropeptide Y receptor activity"/>
    <property type="evidence" value="ECO:0007669"/>
    <property type="project" value="InterPro"/>
</dbReference>
<dbReference type="GO" id="GO:0008188">
    <property type="term" value="F:neuropeptide receptor activity"/>
    <property type="evidence" value="ECO:0000318"/>
    <property type="project" value="GO_Central"/>
</dbReference>
<feature type="transmembrane region" description="Helical" evidence="11">
    <location>
        <begin position="128"/>
        <end position="152"/>
    </location>
</feature>
<accession>A0A8R1Y7Q2</accession>
<feature type="transmembrane region" description="Helical" evidence="11">
    <location>
        <begin position="305"/>
        <end position="328"/>
    </location>
</feature>
<evidence type="ECO:0000256" key="9">
    <source>
        <dbReference type="RuleBase" id="RU000688"/>
    </source>
</evidence>
<evidence type="ECO:0000256" key="3">
    <source>
        <dbReference type="ARBA" id="ARBA00022692"/>
    </source>
</evidence>
<keyword evidence="8 9" id="KW-0807">Transducer</keyword>
<dbReference type="PROSITE" id="PS00237">
    <property type="entry name" value="G_PROTEIN_RECEP_F1_1"/>
    <property type="match status" value="1"/>
</dbReference>
<reference evidence="13" key="1">
    <citation type="journal article" date="2008" name="Nat. Genet.">
        <title>The Pristionchus pacificus genome provides a unique perspective on nematode lifestyle and parasitism.</title>
        <authorList>
            <person name="Dieterich C."/>
            <person name="Clifton S.W."/>
            <person name="Schuster L.N."/>
            <person name="Chinwalla A."/>
            <person name="Delehaunty K."/>
            <person name="Dinkelacker I."/>
            <person name="Fulton L."/>
            <person name="Fulton R."/>
            <person name="Godfrey J."/>
            <person name="Minx P."/>
            <person name="Mitreva M."/>
            <person name="Roeseler W."/>
            <person name="Tian H."/>
            <person name="Witte H."/>
            <person name="Yang S.P."/>
            <person name="Wilson R.K."/>
            <person name="Sommer R.J."/>
        </authorList>
    </citation>
    <scope>NUCLEOTIDE SEQUENCE [LARGE SCALE GENOMIC DNA]</scope>
    <source>
        <strain evidence="13">PS312</strain>
    </source>
</reference>
<dbReference type="GO" id="GO:0006937">
    <property type="term" value="P:regulation of muscle contraction"/>
    <property type="evidence" value="ECO:0007669"/>
    <property type="project" value="EnsemblMetazoa"/>
</dbReference>
<dbReference type="GO" id="GO:0070482">
    <property type="term" value="P:response to oxygen levels"/>
    <property type="evidence" value="ECO:0007669"/>
    <property type="project" value="EnsemblMetazoa"/>
</dbReference>
<dbReference type="GO" id="GO:0048149">
    <property type="term" value="P:behavioral response to ethanol"/>
    <property type="evidence" value="ECO:0007669"/>
    <property type="project" value="EnsemblMetazoa"/>
</dbReference>
<feature type="transmembrane region" description="Helical" evidence="11">
    <location>
        <begin position="88"/>
        <end position="108"/>
    </location>
</feature>
<evidence type="ECO:0000256" key="5">
    <source>
        <dbReference type="ARBA" id="ARBA00023040"/>
    </source>
</evidence>
<name>A0A2A6BY01_PRIPA</name>
<evidence type="ECO:0000256" key="10">
    <source>
        <dbReference type="SAM" id="MobiDB-lite"/>
    </source>
</evidence>
<dbReference type="PANTHER" id="PTHR24235:SF27">
    <property type="entry name" value="NEUROPEPTIDE RECEPTOR NPR-1"/>
    <property type="match status" value="1"/>
</dbReference>
<dbReference type="GO" id="GO:0005886">
    <property type="term" value="C:plasma membrane"/>
    <property type="evidence" value="ECO:0000318"/>
    <property type="project" value="GO_Central"/>
</dbReference>
<dbReference type="EnsemblMetazoa" id="PPA05312.1">
    <property type="protein sequence ID" value="PPA05312.1"/>
    <property type="gene ID" value="WBGene00094866"/>
</dbReference>
<dbReference type="OrthoDB" id="9046662at2759"/>
<organism evidence="12 13">
    <name type="scientific">Pristionchus pacificus</name>
    <name type="common">Parasitic nematode worm</name>
    <dbReference type="NCBI Taxonomy" id="54126"/>
    <lineage>
        <taxon>Eukaryota</taxon>
        <taxon>Metazoa</taxon>
        <taxon>Ecdysozoa</taxon>
        <taxon>Nematoda</taxon>
        <taxon>Chromadorea</taxon>
        <taxon>Rhabditida</taxon>
        <taxon>Rhabditina</taxon>
        <taxon>Diplogasteromorpha</taxon>
        <taxon>Diplogasteroidea</taxon>
        <taxon>Neodiplogasteridae</taxon>
        <taxon>Pristionchus</taxon>
    </lineage>
</organism>
<keyword evidence="3 9" id="KW-0812">Transmembrane</keyword>
<feature type="transmembrane region" description="Helical" evidence="11">
    <location>
        <begin position="47"/>
        <end position="76"/>
    </location>
</feature>
<keyword evidence="4 11" id="KW-1133">Transmembrane helix</keyword>
<feature type="transmembrane region" description="Helical" evidence="11">
    <location>
        <begin position="348"/>
        <end position="370"/>
    </location>
</feature>
<dbReference type="GO" id="GO:0030425">
    <property type="term" value="C:dendrite"/>
    <property type="evidence" value="ECO:0007669"/>
    <property type="project" value="EnsemblMetazoa"/>
</dbReference>
<dbReference type="GO" id="GO:0030431">
    <property type="term" value="P:sleep"/>
    <property type="evidence" value="ECO:0007669"/>
    <property type="project" value="EnsemblMetazoa"/>
</dbReference>
<dbReference type="PRINTS" id="PR01012">
    <property type="entry name" value="NRPEPTIDEYR"/>
</dbReference>
<protein>
    <submittedName>
        <fullName evidence="12">Npr-1</fullName>
    </submittedName>
</protein>
<proteinExistence type="inferred from homology"/>
<evidence type="ECO:0000256" key="6">
    <source>
        <dbReference type="ARBA" id="ARBA00023136"/>
    </source>
</evidence>
<feature type="region of interest" description="Disordered" evidence="10">
    <location>
        <begin position="459"/>
        <end position="504"/>
    </location>
</feature>
<evidence type="ECO:0000256" key="11">
    <source>
        <dbReference type="SAM" id="Phobius"/>
    </source>
</evidence>
<dbReference type="AlphaFoldDB" id="A0A2A6BY01"/>
<evidence type="ECO:0000256" key="4">
    <source>
        <dbReference type="ARBA" id="ARBA00022989"/>
    </source>
</evidence>
<feature type="transmembrane region" description="Helical" evidence="11">
    <location>
        <begin position="212"/>
        <end position="237"/>
    </location>
</feature>
<reference evidence="12" key="2">
    <citation type="submission" date="2022-06" db="UniProtKB">
        <authorList>
            <consortium name="EnsemblMetazoa"/>
        </authorList>
    </citation>
    <scope>IDENTIFICATION</scope>
    <source>
        <strain evidence="12">PS312</strain>
    </source>
</reference>
<accession>A0A2A6BY01</accession>
<dbReference type="GO" id="GO:0035176">
    <property type="term" value="P:social behavior"/>
    <property type="evidence" value="ECO:0007669"/>
    <property type="project" value="EnsemblMetazoa"/>
</dbReference>
<evidence type="ECO:0000256" key="2">
    <source>
        <dbReference type="ARBA" id="ARBA00010663"/>
    </source>
</evidence>
<dbReference type="PRINTS" id="PR00237">
    <property type="entry name" value="GPCRRHODOPSN"/>
</dbReference>